<feature type="domain" description="LysM" evidence="1">
    <location>
        <begin position="471"/>
        <end position="514"/>
    </location>
</feature>
<proteinExistence type="predicted"/>
<dbReference type="PROSITE" id="PS51782">
    <property type="entry name" value="LYSM"/>
    <property type="match status" value="1"/>
</dbReference>
<dbReference type="InterPro" id="IPR036779">
    <property type="entry name" value="LysM_dom_sf"/>
</dbReference>
<name>A0A9D1UAI8_9FIRM</name>
<evidence type="ECO:0000313" key="3">
    <source>
        <dbReference type="Proteomes" id="UP000824265"/>
    </source>
</evidence>
<dbReference type="CDD" id="cd00118">
    <property type="entry name" value="LysM"/>
    <property type="match status" value="1"/>
</dbReference>
<reference evidence="2" key="1">
    <citation type="journal article" date="2021" name="PeerJ">
        <title>Extensive microbial diversity within the chicken gut microbiome revealed by metagenomics and culture.</title>
        <authorList>
            <person name="Gilroy R."/>
            <person name="Ravi A."/>
            <person name="Getino M."/>
            <person name="Pursley I."/>
            <person name="Horton D.L."/>
            <person name="Alikhan N.F."/>
            <person name="Baker D."/>
            <person name="Gharbi K."/>
            <person name="Hall N."/>
            <person name="Watson M."/>
            <person name="Adriaenssens E.M."/>
            <person name="Foster-Nyarko E."/>
            <person name="Jarju S."/>
            <person name="Secka A."/>
            <person name="Antonio M."/>
            <person name="Oren A."/>
            <person name="Chaudhuri R.R."/>
            <person name="La Ragione R."/>
            <person name="Hildebrand F."/>
            <person name="Pallen M.J."/>
        </authorList>
    </citation>
    <scope>NUCLEOTIDE SEQUENCE</scope>
    <source>
        <strain evidence="2">CHK195-6426</strain>
    </source>
</reference>
<dbReference type="Proteomes" id="UP000824265">
    <property type="component" value="Unassembled WGS sequence"/>
</dbReference>
<dbReference type="Pfam" id="PF01476">
    <property type="entry name" value="LysM"/>
    <property type="match status" value="1"/>
</dbReference>
<sequence length="516" mass="57766">MELLKRNIHMDRIRAEALTQITLEDDVNIPESKPDVGSLNLEKGVLVIDEIKPGTDVVNVRGRLLFYALYHTSEEGKSLTLLEGKIPFEEKINLQGALPGDCVAVEGEVEDLTVSTINSRKLNVQSVVTLHAVVDELYDEEVPIGIHGEETVQYRKMPVTVAQIAISKNDIFRIKEEVSLPSNYPNIFQILWNHVSLGDVEFKVLEEKLTLQGDIHFFILYEGEGEEHPIRSFETVLPFSGVLECHGCRDGMVPDIRYSLGQQELVIRPDFDGEERNVGLELVLDISIRVYEEERTEMVTDVYGVTREVEAESRPASLRRLLSKVTGKTKVTDHIRVPGAGSPILQLLHSEGCVSLDQQEVTENGILLKGSLSVRVMYITGDDENPYGSAKAQIPYQYTLEVPDIAPEDLSRVHTEVEQLQVTMLDGEEMDVKAVLVFATTVFKNVPVELIGQVKVSDLDSAKMSTLPGMVIYMVKEGDNLWNIGKKYYVPVDALREWNSLASDELKPGQKLLIVK</sequence>
<dbReference type="AlphaFoldDB" id="A0A9D1UAI8"/>
<reference evidence="2" key="2">
    <citation type="submission" date="2021-04" db="EMBL/GenBank/DDBJ databases">
        <authorList>
            <person name="Gilroy R."/>
        </authorList>
    </citation>
    <scope>NUCLEOTIDE SEQUENCE</scope>
    <source>
        <strain evidence="2">CHK195-6426</strain>
    </source>
</reference>
<comment type="caution">
    <text evidence="2">The sequence shown here is derived from an EMBL/GenBank/DDBJ whole genome shotgun (WGS) entry which is preliminary data.</text>
</comment>
<dbReference type="SUPFAM" id="SSF54106">
    <property type="entry name" value="LysM domain"/>
    <property type="match status" value="1"/>
</dbReference>
<dbReference type="Gene3D" id="3.10.350.10">
    <property type="entry name" value="LysM domain"/>
    <property type="match status" value="1"/>
</dbReference>
<dbReference type="SMART" id="SM00257">
    <property type="entry name" value="LysM"/>
    <property type="match status" value="1"/>
</dbReference>
<gene>
    <name evidence="2" type="ORF">H9742_04000</name>
</gene>
<dbReference type="InterPro" id="IPR024300">
    <property type="entry name" value="SipL_SPOCS_dom"/>
</dbReference>
<dbReference type="InterPro" id="IPR018392">
    <property type="entry name" value="LysM"/>
</dbReference>
<organism evidence="2 3">
    <name type="scientific">Candidatus Acetatifactor stercoripullorum</name>
    <dbReference type="NCBI Taxonomy" id="2838414"/>
    <lineage>
        <taxon>Bacteria</taxon>
        <taxon>Bacillati</taxon>
        <taxon>Bacillota</taxon>
        <taxon>Clostridia</taxon>
        <taxon>Lachnospirales</taxon>
        <taxon>Lachnospiraceae</taxon>
        <taxon>Acetatifactor</taxon>
    </lineage>
</organism>
<evidence type="ECO:0000313" key="2">
    <source>
        <dbReference type="EMBL" id="HIW80682.1"/>
    </source>
</evidence>
<evidence type="ECO:0000259" key="1">
    <source>
        <dbReference type="PROSITE" id="PS51782"/>
    </source>
</evidence>
<protein>
    <submittedName>
        <fullName evidence="2">DUF3794 domain-containing protein</fullName>
    </submittedName>
</protein>
<accession>A0A9D1UAI8</accession>
<dbReference type="EMBL" id="DXGH01000023">
    <property type="protein sequence ID" value="HIW80682.1"/>
    <property type="molecule type" value="Genomic_DNA"/>
</dbReference>
<dbReference type="Pfam" id="PF12673">
    <property type="entry name" value="SipL"/>
    <property type="match status" value="3"/>
</dbReference>